<evidence type="ECO:0000313" key="7">
    <source>
        <dbReference type="Proteomes" id="UP000442694"/>
    </source>
</evidence>
<sequence>MTFTISIILYLLTGSIAGILAGLLGIGGGAIVVPALAYIFLKSGMPTEHIMHLAIGTSLTAMIFTSLFSTQSHHKFARVEWNVVKKFVPGIIIGVILGALFSTKLPTHTLTIIFGIYLLFIAIQMFFKKDKKENISQNKPFLKESNATMAGGGVLIGLLSGLLGVGGGTLTVPFLTYLGKSMHKAIGTSAACGFFITIVGTISFILLSTHASNLPKGTIGYIYLPAALGITLMSSICAPIGSKISGSLSPKILSKCFSILLMAVALKMLI</sequence>
<proteinExistence type="inferred from homology"/>
<reference evidence="6 7" key="1">
    <citation type="submission" date="2019-10" db="EMBL/GenBank/DDBJ databases">
        <title>New genus of Silvanigrellaceae.</title>
        <authorList>
            <person name="Pitt A."/>
            <person name="Hahn M.W."/>
        </authorList>
    </citation>
    <scope>NUCLEOTIDE SEQUENCE [LARGE SCALE GENOMIC DNA]</scope>
    <source>
        <strain evidence="6 7">33A1-SZDP</strain>
    </source>
</reference>
<comment type="similarity">
    <text evidence="5">Belongs to the 4-toluene sulfonate uptake permease (TSUP) (TC 2.A.102) family.</text>
</comment>
<feature type="transmembrane region" description="Helical" evidence="5">
    <location>
        <begin position="108"/>
        <end position="127"/>
    </location>
</feature>
<dbReference type="InterPro" id="IPR002781">
    <property type="entry name" value="TM_pro_TauE-like"/>
</dbReference>
<comment type="subcellular location">
    <subcellularLocation>
        <location evidence="5">Cell membrane</location>
        <topology evidence="5">Multi-pass membrane protein</topology>
    </subcellularLocation>
    <subcellularLocation>
        <location evidence="1">Membrane</location>
        <topology evidence="1">Multi-pass membrane protein</topology>
    </subcellularLocation>
</comment>
<dbReference type="GO" id="GO:0005886">
    <property type="term" value="C:plasma membrane"/>
    <property type="evidence" value="ECO:0007669"/>
    <property type="project" value="UniProtKB-SubCell"/>
</dbReference>
<feature type="transmembrane region" description="Helical" evidence="5">
    <location>
        <begin position="52"/>
        <end position="71"/>
    </location>
</feature>
<protein>
    <recommendedName>
        <fullName evidence="5">Probable membrane transporter protein</fullName>
    </recommendedName>
</protein>
<accession>A0A833JB33</accession>
<name>A0A833JB33_9BACT</name>
<keyword evidence="3 5" id="KW-1133">Transmembrane helix</keyword>
<evidence type="ECO:0000256" key="2">
    <source>
        <dbReference type="ARBA" id="ARBA00022692"/>
    </source>
</evidence>
<dbReference type="PANTHER" id="PTHR43483">
    <property type="entry name" value="MEMBRANE TRANSPORTER PROTEIN HI_0806-RELATED"/>
    <property type="match status" value="1"/>
</dbReference>
<evidence type="ECO:0000256" key="1">
    <source>
        <dbReference type="ARBA" id="ARBA00004141"/>
    </source>
</evidence>
<evidence type="ECO:0000256" key="3">
    <source>
        <dbReference type="ARBA" id="ARBA00022989"/>
    </source>
</evidence>
<keyword evidence="4 5" id="KW-0472">Membrane</keyword>
<feature type="transmembrane region" description="Helical" evidence="5">
    <location>
        <begin position="219"/>
        <end position="240"/>
    </location>
</feature>
<comment type="caution">
    <text evidence="6">The sequence shown here is derived from an EMBL/GenBank/DDBJ whole genome shotgun (WGS) entry which is preliminary data.</text>
</comment>
<dbReference type="PANTHER" id="PTHR43483:SF3">
    <property type="entry name" value="MEMBRANE TRANSPORTER PROTEIN HI_0806-RELATED"/>
    <property type="match status" value="1"/>
</dbReference>
<dbReference type="AlphaFoldDB" id="A0A833JB33"/>
<evidence type="ECO:0000313" key="6">
    <source>
        <dbReference type="EMBL" id="KAB8028583.1"/>
    </source>
</evidence>
<evidence type="ECO:0000256" key="5">
    <source>
        <dbReference type="RuleBase" id="RU363041"/>
    </source>
</evidence>
<dbReference type="Proteomes" id="UP000442694">
    <property type="component" value="Unassembled WGS sequence"/>
</dbReference>
<feature type="transmembrane region" description="Helical" evidence="5">
    <location>
        <begin position="83"/>
        <end position="102"/>
    </location>
</feature>
<feature type="transmembrane region" description="Helical" evidence="5">
    <location>
        <begin position="7"/>
        <end position="40"/>
    </location>
</feature>
<keyword evidence="2 5" id="KW-0812">Transmembrane</keyword>
<feature type="transmembrane region" description="Helical" evidence="5">
    <location>
        <begin position="147"/>
        <end position="165"/>
    </location>
</feature>
<gene>
    <name evidence="6" type="ORF">GCL57_12760</name>
</gene>
<dbReference type="EMBL" id="WFLN01000009">
    <property type="protein sequence ID" value="KAB8028583.1"/>
    <property type="molecule type" value="Genomic_DNA"/>
</dbReference>
<dbReference type="RefSeq" id="WP_152213734.1">
    <property type="nucleotide sequence ID" value="NZ_WFLN01000009.1"/>
</dbReference>
<organism evidence="6 7">
    <name type="scientific">Fluviispira multicolorata</name>
    <dbReference type="NCBI Taxonomy" id="2654512"/>
    <lineage>
        <taxon>Bacteria</taxon>
        <taxon>Pseudomonadati</taxon>
        <taxon>Bdellovibrionota</taxon>
        <taxon>Oligoflexia</taxon>
        <taxon>Silvanigrellales</taxon>
        <taxon>Silvanigrellaceae</taxon>
        <taxon>Fluviispira</taxon>
    </lineage>
</organism>
<dbReference type="Pfam" id="PF01925">
    <property type="entry name" value="TauE"/>
    <property type="match status" value="1"/>
</dbReference>
<feature type="transmembrane region" description="Helical" evidence="5">
    <location>
        <begin position="185"/>
        <end position="207"/>
    </location>
</feature>
<evidence type="ECO:0000256" key="4">
    <source>
        <dbReference type="ARBA" id="ARBA00023136"/>
    </source>
</evidence>
<keyword evidence="7" id="KW-1185">Reference proteome</keyword>
<keyword evidence="5" id="KW-1003">Cell membrane</keyword>